<proteinExistence type="predicted"/>
<protein>
    <submittedName>
        <fullName evidence="2">Uncharacterized protein</fullName>
    </submittedName>
</protein>
<dbReference type="AlphaFoldDB" id="A0AAD7MFZ8"/>
<dbReference type="EMBL" id="JARKIB010000321">
    <property type="protein sequence ID" value="KAJ7714657.1"/>
    <property type="molecule type" value="Genomic_DNA"/>
</dbReference>
<evidence type="ECO:0000313" key="3">
    <source>
        <dbReference type="Proteomes" id="UP001215598"/>
    </source>
</evidence>
<accession>A0AAD7MFZ8</accession>
<keyword evidence="3" id="KW-1185">Reference proteome</keyword>
<gene>
    <name evidence="2" type="ORF">B0H16DRAFT_1477886</name>
</gene>
<reference evidence="2" key="1">
    <citation type="submission" date="2023-03" db="EMBL/GenBank/DDBJ databases">
        <title>Massive genome expansion in bonnet fungi (Mycena s.s.) driven by repeated elements and novel gene families across ecological guilds.</title>
        <authorList>
            <consortium name="Lawrence Berkeley National Laboratory"/>
            <person name="Harder C.B."/>
            <person name="Miyauchi S."/>
            <person name="Viragh M."/>
            <person name="Kuo A."/>
            <person name="Thoen E."/>
            <person name="Andreopoulos B."/>
            <person name="Lu D."/>
            <person name="Skrede I."/>
            <person name="Drula E."/>
            <person name="Henrissat B."/>
            <person name="Morin E."/>
            <person name="Kohler A."/>
            <person name="Barry K."/>
            <person name="LaButti K."/>
            <person name="Morin E."/>
            <person name="Salamov A."/>
            <person name="Lipzen A."/>
            <person name="Mereny Z."/>
            <person name="Hegedus B."/>
            <person name="Baldrian P."/>
            <person name="Stursova M."/>
            <person name="Weitz H."/>
            <person name="Taylor A."/>
            <person name="Grigoriev I.V."/>
            <person name="Nagy L.G."/>
            <person name="Martin F."/>
            <person name="Kauserud H."/>
        </authorList>
    </citation>
    <scope>NUCLEOTIDE SEQUENCE</scope>
    <source>
        <strain evidence="2">CBHHK182m</strain>
    </source>
</reference>
<feature type="region of interest" description="Disordered" evidence="1">
    <location>
        <begin position="1"/>
        <end position="69"/>
    </location>
</feature>
<comment type="caution">
    <text evidence="2">The sequence shown here is derived from an EMBL/GenBank/DDBJ whole genome shotgun (WGS) entry which is preliminary data.</text>
</comment>
<name>A0AAD7MFZ8_9AGAR</name>
<evidence type="ECO:0000256" key="1">
    <source>
        <dbReference type="SAM" id="MobiDB-lite"/>
    </source>
</evidence>
<sequence length="143" mass="15328">MCMRRRVRRGREEERSTKAAMGRETRTSGAKAARAPREKEKKWGGQGNNTHGDHSWQPEQQGRRSLSALALGHETAAGLGLELEVGVGAHAGGVGAARKLTLHRREACGRRRQAAASMQPRAQAGAGDEADGGRGGGRKRRVT</sequence>
<dbReference type="Proteomes" id="UP001215598">
    <property type="component" value="Unassembled WGS sequence"/>
</dbReference>
<feature type="compositionally biased region" description="Basic and acidic residues" evidence="1">
    <location>
        <begin position="10"/>
        <end position="26"/>
    </location>
</feature>
<organism evidence="2 3">
    <name type="scientific">Mycena metata</name>
    <dbReference type="NCBI Taxonomy" id="1033252"/>
    <lineage>
        <taxon>Eukaryota</taxon>
        <taxon>Fungi</taxon>
        <taxon>Dikarya</taxon>
        <taxon>Basidiomycota</taxon>
        <taxon>Agaricomycotina</taxon>
        <taxon>Agaricomycetes</taxon>
        <taxon>Agaricomycetidae</taxon>
        <taxon>Agaricales</taxon>
        <taxon>Marasmiineae</taxon>
        <taxon>Mycenaceae</taxon>
        <taxon>Mycena</taxon>
    </lineage>
</organism>
<evidence type="ECO:0000313" key="2">
    <source>
        <dbReference type="EMBL" id="KAJ7714657.1"/>
    </source>
</evidence>
<feature type="region of interest" description="Disordered" evidence="1">
    <location>
        <begin position="108"/>
        <end position="143"/>
    </location>
</feature>